<keyword evidence="2" id="KW-1185">Reference proteome</keyword>
<dbReference type="EMBL" id="CM046517">
    <property type="protein sequence ID" value="KAI8648250.1"/>
    <property type="molecule type" value="Genomic_DNA"/>
</dbReference>
<sequence length="111" mass="12486">MAAKNGSPIITRVRLARHPNAFLTVDEEEEQYTVKCEVSTMNFIKQRLPHVVVPFVYAHEGPGSQRACDISAPYMLIEGFRGNTLQDMVSDLCSLPAISKQEHIIAQWETI</sequence>
<evidence type="ECO:0000313" key="1">
    <source>
        <dbReference type="EMBL" id="KAI8648250.1"/>
    </source>
</evidence>
<dbReference type="Proteomes" id="UP001065298">
    <property type="component" value="Chromosome 15"/>
</dbReference>
<protein>
    <submittedName>
        <fullName evidence="1">APH domain-containing protein</fullName>
    </submittedName>
</protein>
<proteinExistence type="predicted"/>
<organism evidence="1 2">
    <name type="scientific">Fusarium keratoplasticum</name>
    <dbReference type="NCBI Taxonomy" id="1328300"/>
    <lineage>
        <taxon>Eukaryota</taxon>
        <taxon>Fungi</taxon>
        <taxon>Dikarya</taxon>
        <taxon>Ascomycota</taxon>
        <taxon>Pezizomycotina</taxon>
        <taxon>Sordariomycetes</taxon>
        <taxon>Hypocreomycetidae</taxon>
        <taxon>Hypocreales</taxon>
        <taxon>Nectriaceae</taxon>
        <taxon>Fusarium</taxon>
        <taxon>Fusarium solani species complex</taxon>
    </lineage>
</organism>
<gene>
    <name evidence="1" type="ORF">NCS57_01493100</name>
</gene>
<reference evidence="1" key="1">
    <citation type="submission" date="2022-06" db="EMBL/GenBank/DDBJ databases">
        <title>Fusarium solani species complex genomes reveal bases of compartmentalisation and animal pathogenesis.</title>
        <authorList>
            <person name="Tsai I.J."/>
        </authorList>
    </citation>
    <scope>NUCLEOTIDE SEQUENCE</scope>
    <source>
        <strain evidence="1">Fu6.1</strain>
    </source>
</reference>
<evidence type="ECO:0000313" key="2">
    <source>
        <dbReference type="Proteomes" id="UP001065298"/>
    </source>
</evidence>
<accession>A0ACC0QDQ8</accession>
<comment type="caution">
    <text evidence="1">The sequence shown here is derived from an EMBL/GenBank/DDBJ whole genome shotgun (WGS) entry which is preliminary data.</text>
</comment>
<name>A0ACC0QDQ8_9HYPO</name>